<dbReference type="PANTHER" id="PTHR19871:SF14">
    <property type="entry name" value="DUF4062 DOMAIN-CONTAINING PROTEIN"/>
    <property type="match status" value="1"/>
</dbReference>
<dbReference type="InterPro" id="IPR006461">
    <property type="entry name" value="PLAC_motif_containing"/>
</dbReference>
<proteinExistence type="inferred from homology"/>
<gene>
    <name evidence="2" type="ORF">OVA965_LOCUS8982</name>
    <name evidence="3" type="ORF">TMI583_LOCUS8977</name>
</gene>
<sequence>MAVIFPQQPQQEWRESLCGCFSDIGICCYGLFCPCCLYGDNAEQINGSSCCGQCCIYGLVTSCGLCCLVHMGNRRQLRQKYGIQEACSDCCVTMWCAECAMCQEARELKTRGPAVQHTVFVQPMSGPVFMPPHQYQQQHPVPGTYSVPHEPHQSVIPTIVPQPLTVPPPPYMNAQKTPLLSDTMTERDSLIENVYPKLKDYCSREYGLEFQFSDMRWGIPDESMDNHRAEEICLNEVDACKKYSIATNFILLLSHRYAKTEWWAVSQKIHTTLKEAAHIAHLNGKISEEDRNTFYTSVTEKEIIKGILSAEDANERTLCFIREVTDIHQNLTDKKASDYINMINNFQDVDIDAEKSLKRLINDQIPLALNASNIIRSSPIKWAAGGITRLSHSDYIKEFDEQFFSVVQKQIDACLRKRRDITDRLYSEVLAHAIRCKNIVDKFHGRGDILAK</sequence>
<dbReference type="Pfam" id="PF04749">
    <property type="entry name" value="PLAC8"/>
    <property type="match status" value="1"/>
</dbReference>
<evidence type="ECO:0000256" key="1">
    <source>
        <dbReference type="ARBA" id="ARBA00009024"/>
    </source>
</evidence>
<evidence type="ECO:0000313" key="2">
    <source>
        <dbReference type="EMBL" id="CAF0888144.1"/>
    </source>
</evidence>
<dbReference type="InterPro" id="IPR052752">
    <property type="entry name" value="NACHT-WD_repeat"/>
</dbReference>
<accession>A0A8S2HNS2</accession>
<dbReference type="NCBIfam" id="TIGR01571">
    <property type="entry name" value="A_thal_Cys_rich"/>
    <property type="match status" value="1"/>
</dbReference>
<name>A0A8S2HNS2_9BILA</name>
<comment type="caution">
    <text evidence="3">The sequence shown here is derived from an EMBL/GenBank/DDBJ whole genome shotgun (WGS) entry which is preliminary data.</text>
</comment>
<dbReference type="Proteomes" id="UP000677228">
    <property type="component" value="Unassembled WGS sequence"/>
</dbReference>
<dbReference type="EMBL" id="CAJNOK010003105">
    <property type="protein sequence ID" value="CAF0888144.1"/>
    <property type="molecule type" value="Genomic_DNA"/>
</dbReference>
<feature type="non-terminal residue" evidence="3">
    <location>
        <position position="1"/>
    </location>
</feature>
<organism evidence="3 4">
    <name type="scientific">Didymodactylos carnosus</name>
    <dbReference type="NCBI Taxonomy" id="1234261"/>
    <lineage>
        <taxon>Eukaryota</taxon>
        <taxon>Metazoa</taxon>
        <taxon>Spiralia</taxon>
        <taxon>Gnathifera</taxon>
        <taxon>Rotifera</taxon>
        <taxon>Eurotatoria</taxon>
        <taxon>Bdelloidea</taxon>
        <taxon>Philodinida</taxon>
        <taxon>Philodinidae</taxon>
        <taxon>Didymodactylos</taxon>
    </lineage>
</organism>
<evidence type="ECO:0000313" key="4">
    <source>
        <dbReference type="Proteomes" id="UP000682733"/>
    </source>
</evidence>
<dbReference type="EMBL" id="CAJOBA010003105">
    <property type="protein sequence ID" value="CAF3670817.1"/>
    <property type="molecule type" value="Genomic_DNA"/>
</dbReference>
<evidence type="ECO:0000313" key="3">
    <source>
        <dbReference type="EMBL" id="CAF3670817.1"/>
    </source>
</evidence>
<reference evidence="3" key="1">
    <citation type="submission" date="2021-02" db="EMBL/GenBank/DDBJ databases">
        <authorList>
            <person name="Nowell W R."/>
        </authorList>
    </citation>
    <scope>NUCLEOTIDE SEQUENCE</scope>
</reference>
<comment type="similarity">
    <text evidence="1">Belongs to the cornifelin family.</text>
</comment>
<dbReference type="Proteomes" id="UP000682733">
    <property type="component" value="Unassembled WGS sequence"/>
</dbReference>
<protein>
    <submittedName>
        <fullName evidence="3">Uncharacterized protein</fullName>
    </submittedName>
</protein>
<dbReference type="AlphaFoldDB" id="A0A8S2HNS2"/>
<dbReference type="PANTHER" id="PTHR19871">
    <property type="entry name" value="BETA TRANSDUCIN-RELATED PROTEIN"/>
    <property type="match status" value="1"/>
</dbReference>